<organism evidence="3 4">
    <name type="scientific">Gossypium arboreum</name>
    <name type="common">Tree cotton</name>
    <name type="synonym">Gossypium nanking</name>
    <dbReference type="NCBI Taxonomy" id="29729"/>
    <lineage>
        <taxon>Eukaryota</taxon>
        <taxon>Viridiplantae</taxon>
        <taxon>Streptophyta</taxon>
        <taxon>Embryophyta</taxon>
        <taxon>Tracheophyta</taxon>
        <taxon>Spermatophyta</taxon>
        <taxon>Magnoliopsida</taxon>
        <taxon>eudicotyledons</taxon>
        <taxon>Gunneridae</taxon>
        <taxon>Pentapetalae</taxon>
        <taxon>rosids</taxon>
        <taxon>malvids</taxon>
        <taxon>Malvales</taxon>
        <taxon>Malvaceae</taxon>
        <taxon>Malvoideae</taxon>
        <taxon>Gossypium</taxon>
    </lineage>
</organism>
<gene>
    <name evidence="3" type="ORF">PVK06_018846</name>
</gene>
<dbReference type="InterPro" id="IPR019557">
    <property type="entry name" value="AminoTfrase-like_pln_mobile"/>
</dbReference>
<accession>A0ABR0PIE6</accession>
<dbReference type="InterPro" id="IPR044824">
    <property type="entry name" value="MAIN-like"/>
</dbReference>
<evidence type="ECO:0000259" key="2">
    <source>
        <dbReference type="Pfam" id="PF10536"/>
    </source>
</evidence>
<dbReference type="EMBL" id="JARKNE010000006">
    <property type="protein sequence ID" value="KAK5824083.1"/>
    <property type="molecule type" value="Genomic_DNA"/>
</dbReference>
<evidence type="ECO:0000313" key="4">
    <source>
        <dbReference type="Proteomes" id="UP001358586"/>
    </source>
</evidence>
<reference evidence="3 4" key="1">
    <citation type="submission" date="2023-03" db="EMBL/GenBank/DDBJ databases">
        <title>WGS of Gossypium arboreum.</title>
        <authorList>
            <person name="Yu D."/>
        </authorList>
    </citation>
    <scope>NUCLEOTIDE SEQUENCE [LARGE SCALE GENOMIC DNA]</scope>
    <source>
        <tissue evidence="3">Leaf</tissue>
    </source>
</reference>
<evidence type="ECO:0000256" key="1">
    <source>
        <dbReference type="SAM" id="MobiDB-lite"/>
    </source>
</evidence>
<feature type="region of interest" description="Disordered" evidence="1">
    <location>
        <begin position="362"/>
        <end position="388"/>
    </location>
</feature>
<evidence type="ECO:0000313" key="3">
    <source>
        <dbReference type="EMBL" id="KAK5824083.1"/>
    </source>
</evidence>
<feature type="domain" description="Aminotransferase-like plant mobile" evidence="2">
    <location>
        <begin position="33"/>
        <end position="132"/>
    </location>
</feature>
<dbReference type="PANTHER" id="PTHR46033">
    <property type="entry name" value="PROTEIN MAIN-LIKE 2"/>
    <property type="match status" value="1"/>
</dbReference>
<feature type="domain" description="Aminotransferase-like plant mobile" evidence="2">
    <location>
        <begin position="164"/>
        <end position="280"/>
    </location>
</feature>
<comment type="caution">
    <text evidence="3">The sequence shown here is derived from an EMBL/GenBank/DDBJ whole genome shotgun (WGS) entry which is preliminary data.</text>
</comment>
<name>A0ABR0PIE6_GOSAR</name>
<dbReference type="Proteomes" id="UP001358586">
    <property type="component" value="Chromosome 6"/>
</dbReference>
<proteinExistence type="predicted"/>
<protein>
    <recommendedName>
        <fullName evidence="2">Aminotransferase-like plant mobile domain-containing protein</fullName>
    </recommendedName>
</protein>
<feature type="compositionally biased region" description="Polar residues" evidence="1">
    <location>
        <begin position="375"/>
        <end position="388"/>
    </location>
</feature>
<dbReference type="PANTHER" id="PTHR46033:SF8">
    <property type="entry name" value="PROTEIN MAINTENANCE OF MERISTEMS-LIKE"/>
    <property type="match status" value="1"/>
</dbReference>
<sequence>MVTLDGYRVLRLWCHFPKYDLDEQIMPYLRLAGFGDIALIRKFDLRPNLLSALVERWCTETHTFIMPCGEYTITLEDIAIQLGLRVDDAVVTGRSKVLEPSVVCHRLLGRSPRDGEQNFTCLTLAWLRANFKQLSSTATEQEVIYSWGSAVLAALYYELCRATKHGFLWMSYSAVNIATLIPQRVHAEARMWCINTPVLNFSTVEWYNGDRVMRQFGCKQFVPVEPQQFADVHDKTRHGRHTLDWSVEHQCYVALWNTRYDRRPEMHSCMFDFSPSTEYMQCSYKPDIGGSSSYHPDMGGLSSYHPDMGGSSSYYLDIGGSSPFDLEQPPTSVDMFGNNMYSTPSQATIDPVANPSDVYNTLQCPPRQRRPVNRYTPNDDTTPGSFQF</sequence>
<dbReference type="Pfam" id="PF10536">
    <property type="entry name" value="PMD"/>
    <property type="match status" value="2"/>
</dbReference>
<keyword evidence="4" id="KW-1185">Reference proteome</keyword>